<dbReference type="Pfam" id="PF01593">
    <property type="entry name" value="Amino_oxidase"/>
    <property type="match status" value="1"/>
</dbReference>
<feature type="domain" description="Amine oxidase" evidence="3">
    <location>
        <begin position="19"/>
        <end position="362"/>
    </location>
</feature>
<dbReference type="PANTHER" id="PTHR42923:SF46">
    <property type="entry name" value="AMINE OXIDASE"/>
    <property type="match status" value="1"/>
</dbReference>
<keyword evidence="2" id="KW-0812">Transmembrane</keyword>
<dbReference type="InterPro" id="IPR050464">
    <property type="entry name" value="Zeta_carotene_desat/Oxidored"/>
</dbReference>
<gene>
    <name evidence="4" type="ORF">SHTP_2337</name>
</gene>
<dbReference type="Gene3D" id="3.40.50.720">
    <property type="entry name" value="NAD(P)-binding Rossmann-like Domain"/>
    <property type="match status" value="1"/>
</dbReference>
<dbReference type="AlphaFoldDB" id="A0A1B4Y337"/>
<sequence length="610" mass="66667">MRHPEKSPIPHVVIAGAGIAGMAAAMILAEAGVRVTVCEAAPEAGGKAKSLRRPDGHPTEHSLRVYLDYYQTLLTLFLRIPTESGKTVLDNLVGVNAVRVYRHRTFGRAAAPAPARRRRTTFALLARVFEPLAQFSRMVARSALVIVGMASRGVSPIDAIRYLPAHVRLLWMCPERLTAELADVAYEDYLQLGKKAPRAQAFFSALPRIFVAVRPNAEAAAIAPIILKGLFHFTSRPAALNGITAPSIMMMNGPPSERMVDPWIRHLQTLGVDLKFDTRIDDLEFRDGRVTALVSADGRRFGCDFAVLALPYLTLRRLAERDCVSRHLPHLTQQHAIALESSNGLQVFLRDIPPTWPAHVRPGVVGTHFESEWALVSVLQGEGFWADVALPAGTKYVLSITWSDVDTPGPVFGQPASECTPDEIATECLAQCGLDRSHIAGWHIDDELKHLSETDYQRLASDLPPHLASAPARGQRMANLSPLTILLPGARDRSPRIRTEVGNLFPAGEASYSPELTFLVPTMEKAASSGYLAAHNILGVGAADAAPELRIDFNDPVPFAVLRRVDRWFWNRRRPPESPCDPPGAACPSENGVPHGCPTPVPHPESAPRR</sequence>
<dbReference type="Proteomes" id="UP000218067">
    <property type="component" value="Chromosome"/>
</dbReference>
<feature type="compositionally biased region" description="Pro residues" evidence="1">
    <location>
        <begin position="597"/>
        <end position="610"/>
    </location>
</feature>
<accession>A0A1B4Y337</accession>
<dbReference type="GO" id="GO:0016491">
    <property type="term" value="F:oxidoreductase activity"/>
    <property type="evidence" value="ECO:0007669"/>
    <property type="project" value="InterPro"/>
</dbReference>
<evidence type="ECO:0000313" key="5">
    <source>
        <dbReference type="Proteomes" id="UP000218067"/>
    </source>
</evidence>
<protein>
    <submittedName>
        <fullName evidence="4">Oxidoreductase</fullName>
    </submittedName>
</protein>
<evidence type="ECO:0000256" key="2">
    <source>
        <dbReference type="SAM" id="Phobius"/>
    </source>
</evidence>
<reference evidence="4 5" key="1">
    <citation type="submission" date="2016-08" db="EMBL/GenBank/DDBJ databases">
        <title>Complete genome sequence of Mycobacterium shinshuense, a subspecies of M. ulcerans.</title>
        <authorList>
            <person name="Yoshida M."/>
            <person name="Ogura Y."/>
            <person name="Hayashi T."/>
            <person name="Hoshino Y."/>
        </authorList>
    </citation>
    <scope>NUCLEOTIDE SEQUENCE [LARGE SCALE GENOMIC DNA]</scope>
    <source>
        <strain evidence="5">ATCC 33728</strain>
    </source>
</reference>
<name>A0A1B4Y337_MYCUL</name>
<evidence type="ECO:0000256" key="1">
    <source>
        <dbReference type="SAM" id="MobiDB-lite"/>
    </source>
</evidence>
<evidence type="ECO:0000313" key="4">
    <source>
        <dbReference type="EMBL" id="BAV41473.1"/>
    </source>
</evidence>
<dbReference type="InterPro" id="IPR002937">
    <property type="entry name" value="Amino_oxidase"/>
</dbReference>
<evidence type="ECO:0000259" key="3">
    <source>
        <dbReference type="Pfam" id="PF01593"/>
    </source>
</evidence>
<dbReference type="InterPro" id="IPR036188">
    <property type="entry name" value="FAD/NAD-bd_sf"/>
</dbReference>
<dbReference type="GeneID" id="93436945"/>
<proteinExistence type="predicted"/>
<feature type="region of interest" description="Disordered" evidence="1">
    <location>
        <begin position="572"/>
        <end position="610"/>
    </location>
</feature>
<dbReference type="PANTHER" id="PTHR42923">
    <property type="entry name" value="PROTOPORPHYRINOGEN OXIDASE"/>
    <property type="match status" value="1"/>
</dbReference>
<dbReference type="EMBL" id="AP017624">
    <property type="protein sequence ID" value="BAV41473.1"/>
    <property type="molecule type" value="Genomic_DNA"/>
</dbReference>
<feature type="transmembrane region" description="Helical" evidence="2">
    <location>
        <begin position="12"/>
        <end position="29"/>
    </location>
</feature>
<keyword evidence="2" id="KW-1133">Transmembrane helix</keyword>
<keyword evidence="2" id="KW-0472">Membrane</keyword>
<dbReference type="RefSeq" id="WP_096370716.1">
    <property type="nucleotide sequence ID" value="NZ_AP017624.1"/>
</dbReference>
<organism evidence="4 5">
    <name type="scientific">Mycobacterium ulcerans subsp. shinshuense</name>
    <dbReference type="NCBI Taxonomy" id="1124626"/>
    <lineage>
        <taxon>Bacteria</taxon>
        <taxon>Bacillati</taxon>
        <taxon>Actinomycetota</taxon>
        <taxon>Actinomycetes</taxon>
        <taxon>Mycobacteriales</taxon>
        <taxon>Mycobacteriaceae</taxon>
        <taxon>Mycobacterium</taxon>
        <taxon>Mycobacterium ulcerans group</taxon>
    </lineage>
</organism>
<dbReference type="SUPFAM" id="SSF51905">
    <property type="entry name" value="FAD/NAD(P)-binding domain"/>
    <property type="match status" value="1"/>
</dbReference>